<sequence length="110" mass="11739">MLPCAVAHDIAKDLQLDPLKVGQAADVLEISLSKCQLGLFGYKPNKKIVKAETNPPADLLAAIQAAVQDGKVPCSVLWEIADRFNVPRLNASNVCEGQGIKVKPCQLGAF</sequence>
<gene>
    <name evidence="1" type="ORF">BECKTC1821F_GA0114240_11571</name>
</gene>
<evidence type="ECO:0000313" key="1">
    <source>
        <dbReference type="EMBL" id="VFK64991.1"/>
    </source>
</evidence>
<organism evidence="1">
    <name type="scientific">Candidatus Kentrum sp. TC</name>
    <dbReference type="NCBI Taxonomy" id="2126339"/>
    <lineage>
        <taxon>Bacteria</taxon>
        <taxon>Pseudomonadati</taxon>
        <taxon>Pseudomonadota</taxon>
        <taxon>Gammaproteobacteria</taxon>
        <taxon>Candidatus Kentrum</taxon>
    </lineage>
</organism>
<proteinExistence type="predicted"/>
<reference evidence="1" key="1">
    <citation type="submission" date="2019-02" db="EMBL/GenBank/DDBJ databases">
        <authorList>
            <person name="Gruber-Vodicka R. H."/>
            <person name="Seah K. B. B."/>
        </authorList>
    </citation>
    <scope>NUCLEOTIDE SEQUENCE</scope>
    <source>
        <strain evidence="1">BECK_BZ126</strain>
    </source>
</reference>
<dbReference type="EMBL" id="CAADFW010000157">
    <property type="protein sequence ID" value="VFK64991.1"/>
    <property type="molecule type" value="Genomic_DNA"/>
</dbReference>
<name>A0A451AG59_9GAMM</name>
<accession>A0A451AG59</accession>
<dbReference type="AlphaFoldDB" id="A0A451AG59"/>
<protein>
    <submittedName>
        <fullName evidence="1">Uncharacterized protein</fullName>
    </submittedName>
</protein>